<reference evidence="3" key="1">
    <citation type="submission" date="2023-10" db="EMBL/GenBank/DDBJ databases">
        <authorList>
            <person name="Hackl T."/>
        </authorList>
    </citation>
    <scope>NUCLEOTIDE SEQUENCE</scope>
</reference>
<proteinExistence type="predicted"/>
<dbReference type="AlphaFoldDB" id="A0AAI8YLP3"/>
<evidence type="ECO:0000313" key="3">
    <source>
        <dbReference type="EMBL" id="CAJ2509200.1"/>
    </source>
</evidence>
<feature type="chain" id="PRO_5042479432" evidence="2">
    <location>
        <begin position="26"/>
        <end position="202"/>
    </location>
</feature>
<evidence type="ECO:0000313" key="4">
    <source>
        <dbReference type="Proteomes" id="UP001295740"/>
    </source>
</evidence>
<evidence type="ECO:0000256" key="1">
    <source>
        <dbReference type="SAM" id="MobiDB-lite"/>
    </source>
</evidence>
<sequence>MLSIWTIIRTALTILIATTLPRAHANGCYHSGLTFTELQGGSPPYDKQSTYDTHDDQVKEDVLTDINKTCHLASAANPISGAKPFKLCTTWNKTISDNLGCYEMCTSDCKAPSWGRAGDFGASLCGLGCDKNCEKPPEGNNHLDYEIKPGDNSSDDEGNSKDLDEQKCITALYTEVHGCQSGSEQKHDGFWFKLDPNTGDCG</sequence>
<dbReference type="Proteomes" id="UP001295740">
    <property type="component" value="Unassembled WGS sequence"/>
</dbReference>
<keyword evidence="4" id="KW-1185">Reference proteome</keyword>
<feature type="signal peptide" evidence="2">
    <location>
        <begin position="1"/>
        <end position="25"/>
    </location>
</feature>
<protein>
    <submittedName>
        <fullName evidence="3">Uu.00g142260.m01.CDS01</fullName>
    </submittedName>
</protein>
<feature type="compositionally biased region" description="Basic and acidic residues" evidence="1">
    <location>
        <begin position="140"/>
        <end position="149"/>
    </location>
</feature>
<organism evidence="3 4">
    <name type="scientific">Anthostomella pinea</name>
    <dbReference type="NCBI Taxonomy" id="933095"/>
    <lineage>
        <taxon>Eukaryota</taxon>
        <taxon>Fungi</taxon>
        <taxon>Dikarya</taxon>
        <taxon>Ascomycota</taxon>
        <taxon>Pezizomycotina</taxon>
        <taxon>Sordariomycetes</taxon>
        <taxon>Xylariomycetidae</taxon>
        <taxon>Xylariales</taxon>
        <taxon>Xylariaceae</taxon>
        <taxon>Anthostomella</taxon>
    </lineage>
</organism>
<name>A0AAI8YLP3_9PEZI</name>
<keyword evidence="2" id="KW-0732">Signal</keyword>
<gene>
    <name evidence="3" type="ORF">KHLLAP_LOCUS9668</name>
</gene>
<feature type="region of interest" description="Disordered" evidence="1">
    <location>
        <begin position="140"/>
        <end position="161"/>
    </location>
</feature>
<comment type="caution">
    <text evidence="3">The sequence shown here is derived from an EMBL/GenBank/DDBJ whole genome shotgun (WGS) entry which is preliminary data.</text>
</comment>
<evidence type="ECO:0000256" key="2">
    <source>
        <dbReference type="SAM" id="SignalP"/>
    </source>
</evidence>
<dbReference type="EMBL" id="CAUWAG010000012">
    <property type="protein sequence ID" value="CAJ2509200.1"/>
    <property type="molecule type" value="Genomic_DNA"/>
</dbReference>
<accession>A0AAI8YLP3</accession>